<dbReference type="STRING" id="521003.COLINT_02605"/>
<evidence type="ECO:0000259" key="5">
    <source>
        <dbReference type="PROSITE" id="PS50893"/>
    </source>
</evidence>
<evidence type="ECO:0000256" key="1">
    <source>
        <dbReference type="ARBA" id="ARBA00005417"/>
    </source>
</evidence>
<evidence type="ECO:0000256" key="2">
    <source>
        <dbReference type="ARBA" id="ARBA00022448"/>
    </source>
</evidence>
<dbReference type="InterPro" id="IPR017871">
    <property type="entry name" value="ABC_transporter-like_CS"/>
</dbReference>
<keyword evidence="3" id="KW-0547">Nucleotide-binding</keyword>
<dbReference type="SUPFAM" id="SSF52540">
    <property type="entry name" value="P-loop containing nucleoside triphosphate hydrolases"/>
    <property type="match status" value="1"/>
</dbReference>
<dbReference type="GO" id="GO:0005524">
    <property type="term" value="F:ATP binding"/>
    <property type="evidence" value="ECO:0007669"/>
    <property type="project" value="UniProtKB-KW"/>
</dbReference>
<dbReference type="Gene3D" id="3.40.50.300">
    <property type="entry name" value="P-loop containing nucleotide triphosphate hydrolases"/>
    <property type="match status" value="1"/>
</dbReference>
<dbReference type="InterPro" id="IPR027417">
    <property type="entry name" value="P-loop_NTPase"/>
</dbReference>
<evidence type="ECO:0000256" key="4">
    <source>
        <dbReference type="ARBA" id="ARBA00022840"/>
    </source>
</evidence>
<dbReference type="EMBL" id="ABXH02000013">
    <property type="protein sequence ID" value="EEP44560.1"/>
    <property type="molecule type" value="Genomic_DNA"/>
</dbReference>
<dbReference type="PROSITE" id="PS50893">
    <property type="entry name" value="ABC_TRANSPORTER_2"/>
    <property type="match status" value="1"/>
</dbReference>
<comment type="caution">
    <text evidence="6">The sequence shown here is derived from an EMBL/GenBank/DDBJ whole genome shotgun (WGS) entry which is preliminary data.</text>
</comment>
<keyword evidence="4 6" id="KW-0067">ATP-binding</keyword>
<dbReference type="PROSITE" id="PS00211">
    <property type="entry name" value="ABC_TRANSPORTER_1"/>
    <property type="match status" value="1"/>
</dbReference>
<sequence>MRLDVQGLGKRIGGVDVLRDITVSISSGSVLGLAGVNGSGKTMLMRVMVGLVKPTSGTVIIDGLTLGRDLSFPPSAGILIESPSFLDTRSGLDNLRLVAAVQEKICIDEVRAAMEDVGLDPDDKRRFRKYSLGMKQRLGIAAAVMERPDLIILDEPTNALDSEGVRMIHRVVERERQRGAAIVLACHDATVLRTLSDEIVYLAEGHLDGREVREGNMWVTHDGC</sequence>
<keyword evidence="2" id="KW-0813">Transport</keyword>
<dbReference type="PANTHER" id="PTHR43335">
    <property type="entry name" value="ABC TRANSPORTER, ATP-BINDING PROTEIN"/>
    <property type="match status" value="1"/>
</dbReference>
<name>C4F972_9ACTN</name>
<dbReference type="SMART" id="SM00382">
    <property type="entry name" value="AAA"/>
    <property type="match status" value="1"/>
</dbReference>
<reference evidence="6 7" key="1">
    <citation type="submission" date="2009-04" db="EMBL/GenBank/DDBJ databases">
        <authorList>
            <person name="Weinstock G."/>
            <person name="Sodergren E."/>
            <person name="Clifton S."/>
            <person name="Fulton L."/>
            <person name="Fulton B."/>
            <person name="Courtney L."/>
            <person name="Fronick C."/>
            <person name="Harrison M."/>
            <person name="Strong C."/>
            <person name="Farmer C."/>
            <person name="Delahaunty K."/>
            <person name="Markovic C."/>
            <person name="Hall O."/>
            <person name="Minx P."/>
            <person name="Tomlinson C."/>
            <person name="Mitreva M."/>
            <person name="Nelson J."/>
            <person name="Hou S."/>
            <person name="Wollam A."/>
            <person name="Pepin K.H."/>
            <person name="Johnson M."/>
            <person name="Bhonagiri V."/>
            <person name="Nash W.E."/>
            <person name="Warren W."/>
            <person name="Chinwalla A."/>
            <person name="Mardis E.R."/>
            <person name="Wilson R.K."/>
        </authorList>
    </citation>
    <scope>NUCLEOTIDE SEQUENCE [LARGE SCALE GENOMIC DNA]</scope>
    <source>
        <strain evidence="6 7">DSM 13280</strain>
    </source>
</reference>
<dbReference type="HOGENOM" id="CLU_000604_1_2_11"/>
<dbReference type="eggNOG" id="COG1131">
    <property type="taxonomic scope" value="Bacteria"/>
</dbReference>
<proteinExistence type="inferred from homology"/>
<protein>
    <submittedName>
        <fullName evidence="6">ABC transporter, ATP-binding protein</fullName>
    </submittedName>
</protein>
<dbReference type="AlphaFoldDB" id="C4F972"/>
<dbReference type="RefSeq" id="WP_006722837.1">
    <property type="nucleotide sequence ID" value="NZ_GG692710.1"/>
</dbReference>
<dbReference type="InterPro" id="IPR003593">
    <property type="entry name" value="AAA+_ATPase"/>
</dbReference>
<evidence type="ECO:0000313" key="6">
    <source>
        <dbReference type="EMBL" id="EEP44560.1"/>
    </source>
</evidence>
<dbReference type="Proteomes" id="UP000003295">
    <property type="component" value="Unassembled WGS sequence"/>
</dbReference>
<feature type="domain" description="ABC transporter" evidence="5">
    <location>
        <begin position="3"/>
        <end position="223"/>
    </location>
</feature>
<organism evidence="6 7">
    <name type="scientific">Collinsella intestinalis DSM 13280</name>
    <dbReference type="NCBI Taxonomy" id="521003"/>
    <lineage>
        <taxon>Bacteria</taxon>
        <taxon>Bacillati</taxon>
        <taxon>Actinomycetota</taxon>
        <taxon>Coriobacteriia</taxon>
        <taxon>Coriobacteriales</taxon>
        <taxon>Coriobacteriaceae</taxon>
        <taxon>Collinsella</taxon>
    </lineage>
</organism>
<dbReference type="Pfam" id="PF00005">
    <property type="entry name" value="ABC_tran"/>
    <property type="match status" value="1"/>
</dbReference>
<evidence type="ECO:0000256" key="3">
    <source>
        <dbReference type="ARBA" id="ARBA00022741"/>
    </source>
</evidence>
<dbReference type="InterPro" id="IPR003439">
    <property type="entry name" value="ABC_transporter-like_ATP-bd"/>
</dbReference>
<gene>
    <name evidence="6" type="ORF">COLINT_02605</name>
</gene>
<dbReference type="GO" id="GO:0016887">
    <property type="term" value="F:ATP hydrolysis activity"/>
    <property type="evidence" value="ECO:0007669"/>
    <property type="project" value="InterPro"/>
</dbReference>
<comment type="similarity">
    <text evidence="1">Belongs to the ABC transporter superfamily.</text>
</comment>
<accession>C4F972</accession>
<evidence type="ECO:0000313" key="7">
    <source>
        <dbReference type="Proteomes" id="UP000003295"/>
    </source>
</evidence>
<dbReference type="PANTHER" id="PTHR43335:SF2">
    <property type="entry name" value="ABC TRANSPORTER, ATP-BINDING PROTEIN"/>
    <property type="match status" value="1"/>
</dbReference>